<accession>A0A2S6GTE0</accession>
<reference evidence="3 4" key="1">
    <citation type="submission" date="2018-02" db="EMBL/GenBank/DDBJ databases">
        <title>Genomic Encyclopedia of Archaeal and Bacterial Type Strains, Phase II (KMG-II): from individual species to whole genera.</title>
        <authorList>
            <person name="Goeker M."/>
        </authorList>
    </citation>
    <scope>NUCLEOTIDE SEQUENCE [LARGE SCALE GENOMIC DNA]</scope>
    <source>
        <strain evidence="3 4">YU 961-1</strain>
    </source>
</reference>
<dbReference type="InterPro" id="IPR005490">
    <property type="entry name" value="LD_TPept_cat_dom"/>
</dbReference>
<proteinExistence type="predicted"/>
<protein>
    <submittedName>
        <fullName evidence="3">L,D-peptidoglycan transpeptidase YkuD (ErfK/YbiS/YcfS/YnhG family)</fullName>
    </submittedName>
</protein>
<gene>
    <name evidence="3" type="ORF">CLV40_105170</name>
</gene>
<comment type="caution">
    <text evidence="3">The sequence shown here is derived from an EMBL/GenBank/DDBJ whole genome shotgun (WGS) entry which is preliminary data.</text>
</comment>
<evidence type="ECO:0000259" key="2">
    <source>
        <dbReference type="Pfam" id="PF03734"/>
    </source>
</evidence>
<evidence type="ECO:0000313" key="3">
    <source>
        <dbReference type="EMBL" id="PPK68447.1"/>
    </source>
</evidence>
<organism evidence="3 4">
    <name type="scientific">Actinokineospora auranticolor</name>
    <dbReference type="NCBI Taxonomy" id="155976"/>
    <lineage>
        <taxon>Bacteria</taxon>
        <taxon>Bacillati</taxon>
        <taxon>Actinomycetota</taxon>
        <taxon>Actinomycetes</taxon>
        <taxon>Pseudonocardiales</taxon>
        <taxon>Pseudonocardiaceae</taxon>
        <taxon>Actinokineospora</taxon>
    </lineage>
</organism>
<feature type="chain" id="PRO_5015459964" evidence="1">
    <location>
        <begin position="24"/>
        <end position="236"/>
    </location>
</feature>
<dbReference type="PANTHER" id="PTHR38589">
    <property type="entry name" value="BLR0621 PROTEIN"/>
    <property type="match status" value="1"/>
</dbReference>
<feature type="domain" description="L,D-TPase catalytic" evidence="2">
    <location>
        <begin position="74"/>
        <end position="214"/>
    </location>
</feature>
<dbReference type="EMBL" id="PTIX01000005">
    <property type="protein sequence ID" value="PPK68447.1"/>
    <property type="molecule type" value="Genomic_DNA"/>
</dbReference>
<dbReference type="OrthoDB" id="186490at2"/>
<sequence>MKRRLVILLAVVGVLAGTGVASARTGLPLPYTGTADQVVTVVAATTTSTTATLTAWRRTSTGWVAEVGPVSAYVGKSGVGQASESSLRTPAGVWPLTEAFGHKPSNGTRLPYKQTDTSDWWVSDVNSAYYNTPRRCAPGTCPFNEAAGENLGKAGYVYDRAVVMDYNRNPVVPGAGSAFFLHVSAGEPTAGCVSIPAPTLDAVLTWLDPAAHPVINIGVLWPARTPRGVTGGWGLG</sequence>
<dbReference type="AlphaFoldDB" id="A0A2S6GTE0"/>
<dbReference type="Proteomes" id="UP000239203">
    <property type="component" value="Unassembled WGS sequence"/>
</dbReference>
<name>A0A2S6GTE0_9PSEU</name>
<evidence type="ECO:0000313" key="4">
    <source>
        <dbReference type="Proteomes" id="UP000239203"/>
    </source>
</evidence>
<feature type="signal peptide" evidence="1">
    <location>
        <begin position="1"/>
        <end position="23"/>
    </location>
</feature>
<dbReference type="RefSeq" id="WP_104478922.1">
    <property type="nucleotide sequence ID" value="NZ_CP154825.1"/>
</dbReference>
<dbReference type="GO" id="GO:0016740">
    <property type="term" value="F:transferase activity"/>
    <property type="evidence" value="ECO:0007669"/>
    <property type="project" value="InterPro"/>
</dbReference>
<evidence type="ECO:0000256" key="1">
    <source>
        <dbReference type="SAM" id="SignalP"/>
    </source>
</evidence>
<keyword evidence="1" id="KW-0732">Signal</keyword>
<dbReference type="PANTHER" id="PTHR38589:SF1">
    <property type="entry name" value="BLR0621 PROTEIN"/>
    <property type="match status" value="1"/>
</dbReference>
<keyword evidence="4" id="KW-1185">Reference proteome</keyword>
<dbReference type="Pfam" id="PF03734">
    <property type="entry name" value="YkuD"/>
    <property type="match status" value="1"/>
</dbReference>